<protein>
    <submittedName>
        <fullName evidence="1">Uncharacterized protein</fullName>
    </submittedName>
</protein>
<dbReference type="Proteomes" id="UP000017836">
    <property type="component" value="Unassembled WGS sequence"/>
</dbReference>
<reference evidence="2" key="1">
    <citation type="journal article" date="2013" name="Science">
        <title>The Amborella genome and the evolution of flowering plants.</title>
        <authorList>
            <consortium name="Amborella Genome Project"/>
        </authorList>
    </citation>
    <scope>NUCLEOTIDE SEQUENCE [LARGE SCALE GENOMIC DNA]</scope>
</reference>
<evidence type="ECO:0000313" key="1">
    <source>
        <dbReference type="EMBL" id="ERN00078.1"/>
    </source>
</evidence>
<dbReference type="HOGENOM" id="CLU_1130404_0_0_1"/>
<proteinExistence type="predicted"/>
<dbReference type="Gramene" id="ERN00078">
    <property type="protein sequence ID" value="ERN00078"/>
    <property type="gene ID" value="AMTR_s00105p00139750"/>
</dbReference>
<gene>
    <name evidence="1" type="ORF">AMTR_s00105p00139750</name>
</gene>
<name>W1NWQ8_AMBTC</name>
<dbReference type="EMBL" id="KI394961">
    <property type="protein sequence ID" value="ERN00078.1"/>
    <property type="molecule type" value="Genomic_DNA"/>
</dbReference>
<sequence>MILLLNATDEVVEWHMLTYLLYFVGSTIFFNAKGNEVPTRVGHLNIFPLCDLVMRYKRLELARHKRSNEDLPLQRKTLQTLKSTTVRRSMSLIRQRFYGNHITWNQIMAKWFRMSGYFHLRNGIPPNPKKWGQGEKHGALVDSWAQELALKIQLWEDRYECWAGGNNIDADIEDGVPSTEYSILQYLPSLQISKVHCTLQHLSSTLDSTNMGPIAREHVIVACRELSNPKVQVVEKDEEADEEKAN</sequence>
<dbReference type="AlphaFoldDB" id="W1NWQ8"/>
<accession>W1NWQ8</accession>
<evidence type="ECO:0000313" key="2">
    <source>
        <dbReference type="Proteomes" id="UP000017836"/>
    </source>
</evidence>
<organism evidence="1 2">
    <name type="scientific">Amborella trichopoda</name>
    <dbReference type="NCBI Taxonomy" id="13333"/>
    <lineage>
        <taxon>Eukaryota</taxon>
        <taxon>Viridiplantae</taxon>
        <taxon>Streptophyta</taxon>
        <taxon>Embryophyta</taxon>
        <taxon>Tracheophyta</taxon>
        <taxon>Spermatophyta</taxon>
        <taxon>Magnoliopsida</taxon>
        <taxon>Amborellales</taxon>
        <taxon>Amborellaceae</taxon>
        <taxon>Amborella</taxon>
    </lineage>
</organism>
<keyword evidence="2" id="KW-1185">Reference proteome</keyword>